<keyword evidence="7 12" id="KW-0812">Transmembrane</keyword>
<dbReference type="PANTHER" id="PTHR30175:SF1">
    <property type="entry name" value="PTS SYSTEM ARBUTIN-, CELLOBIOSE-, AND SALICIN-SPECIFIC EIIBC COMPONENT-RELATED"/>
    <property type="match status" value="1"/>
</dbReference>
<feature type="active site" description="Phosphocysteine intermediate; for EIIB activity" evidence="11">
    <location>
        <position position="29"/>
    </location>
</feature>
<evidence type="ECO:0000256" key="5">
    <source>
        <dbReference type="ARBA" id="ARBA00022679"/>
    </source>
</evidence>
<accession>A0A4R3TET4</accession>
<evidence type="ECO:0000256" key="9">
    <source>
        <dbReference type="ARBA" id="ARBA00022989"/>
    </source>
</evidence>
<keyword evidence="6" id="KW-0598">Phosphotransferase system</keyword>
<organism evidence="15 16">
    <name type="scientific">Longicatena caecimuris</name>
    <dbReference type="NCBI Taxonomy" id="1796635"/>
    <lineage>
        <taxon>Bacteria</taxon>
        <taxon>Bacillati</taxon>
        <taxon>Bacillota</taxon>
        <taxon>Erysipelotrichia</taxon>
        <taxon>Erysipelotrichales</taxon>
        <taxon>Erysipelotrichaceae</taxon>
        <taxon>Longicatena</taxon>
    </lineage>
</organism>
<evidence type="ECO:0000256" key="10">
    <source>
        <dbReference type="ARBA" id="ARBA00023136"/>
    </source>
</evidence>
<keyword evidence="16" id="KW-1185">Reference proteome</keyword>
<dbReference type="PROSITE" id="PS51098">
    <property type="entry name" value="PTS_EIIB_TYPE_1"/>
    <property type="match status" value="1"/>
</dbReference>
<dbReference type="PROSITE" id="PS01035">
    <property type="entry name" value="PTS_EIIB_TYPE_1_CYS"/>
    <property type="match status" value="1"/>
</dbReference>
<dbReference type="InterPro" id="IPR003352">
    <property type="entry name" value="PTS_EIIC"/>
</dbReference>
<dbReference type="EMBL" id="SMBP01000009">
    <property type="protein sequence ID" value="TCU60070.1"/>
    <property type="molecule type" value="Genomic_DNA"/>
</dbReference>
<feature type="transmembrane region" description="Helical" evidence="12">
    <location>
        <begin position="395"/>
        <end position="420"/>
    </location>
</feature>
<evidence type="ECO:0000313" key="15">
    <source>
        <dbReference type="EMBL" id="TCU60070.1"/>
    </source>
</evidence>
<dbReference type="InterPro" id="IPR013013">
    <property type="entry name" value="PTS_EIIC_1"/>
</dbReference>
<evidence type="ECO:0000313" key="16">
    <source>
        <dbReference type="Proteomes" id="UP000295773"/>
    </source>
</evidence>
<feature type="transmembrane region" description="Helical" evidence="12">
    <location>
        <begin position="110"/>
        <end position="136"/>
    </location>
</feature>
<evidence type="ECO:0000256" key="2">
    <source>
        <dbReference type="ARBA" id="ARBA00022448"/>
    </source>
</evidence>
<keyword evidence="5" id="KW-0808">Transferase</keyword>
<feature type="transmembrane region" description="Helical" evidence="12">
    <location>
        <begin position="217"/>
        <end position="238"/>
    </location>
</feature>
<evidence type="ECO:0000256" key="7">
    <source>
        <dbReference type="ARBA" id="ARBA00022692"/>
    </source>
</evidence>
<dbReference type="PANTHER" id="PTHR30175">
    <property type="entry name" value="PHOSPHOTRANSFERASE SYSTEM TRANSPORT PROTEIN"/>
    <property type="match status" value="1"/>
</dbReference>
<feature type="domain" description="PTS EIIC type-1" evidence="14">
    <location>
        <begin position="117"/>
        <end position="465"/>
    </location>
</feature>
<evidence type="ECO:0000259" key="13">
    <source>
        <dbReference type="PROSITE" id="PS51098"/>
    </source>
</evidence>
<evidence type="ECO:0000256" key="4">
    <source>
        <dbReference type="ARBA" id="ARBA00022597"/>
    </source>
</evidence>
<evidence type="ECO:0000256" key="6">
    <source>
        <dbReference type="ARBA" id="ARBA00022683"/>
    </source>
</evidence>
<dbReference type="PROSITE" id="PS51103">
    <property type="entry name" value="PTS_EIIC_TYPE_1"/>
    <property type="match status" value="1"/>
</dbReference>
<keyword evidence="3" id="KW-1003">Cell membrane</keyword>
<dbReference type="GO" id="GO:0008982">
    <property type="term" value="F:protein-N(PI)-phosphohistidine-sugar phosphotransferase activity"/>
    <property type="evidence" value="ECO:0007669"/>
    <property type="project" value="InterPro"/>
</dbReference>
<dbReference type="Gene3D" id="3.30.1360.60">
    <property type="entry name" value="Glucose permease domain IIB"/>
    <property type="match status" value="1"/>
</dbReference>
<feature type="transmembrane region" description="Helical" evidence="12">
    <location>
        <begin position="290"/>
        <end position="312"/>
    </location>
</feature>
<dbReference type="CDD" id="cd00212">
    <property type="entry name" value="PTS_IIB_glc"/>
    <property type="match status" value="1"/>
</dbReference>
<feature type="transmembrane region" description="Helical" evidence="12">
    <location>
        <begin position="440"/>
        <end position="461"/>
    </location>
</feature>
<evidence type="ECO:0000256" key="8">
    <source>
        <dbReference type="ARBA" id="ARBA00022777"/>
    </source>
</evidence>
<dbReference type="SUPFAM" id="SSF55604">
    <property type="entry name" value="Glucose permease domain IIB"/>
    <property type="match status" value="1"/>
</dbReference>
<sequence length="465" mass="50561">MSKNKFQKLSENIVNYIGSKDNVTYFVHCVTRLRFNLKDKSLSKPEEIEKLPGVLGCQWQGDELQIIIGQDVDDAYRLICKEHGFVMEDAIDEDLDVSVKKEKKKLTMKGAFSAIADIISGSLIPFIPVLIGAGMIKVLCLLLSTFGILDPAGSTYNMLSIVGDAGFYFLPVFIGKGAAKKFNTDEGLGMLMGLMLVAPSFIALVDEGASITLFGLPVYAGTYSYMVFPVILCVMIMAPVERFFKKISPSFLRVIMEPFATLLVMIPLAFCVLAPLGAILGTYITAFLMWLYETTGFIGMAVLGALYPFLVITGMHNATTPYWLESFTKFGYEPIVSPIDCLNNINQGLAAAAVACKTKNKELKSTGLSCGFTAIIAGISEPSMFGVNLKYKTPLICVCIGNFFGAGLCGLLQVYCYNVYGTGGMFAIPCYIGPTATNIIFYILAMLLGGAITFIATYITFKDCA</sequence>
<gene>
    <name evidence="15" type="ORF">EDD61_109109</name>
</gene>
<evidence type="ECO:0000259" key="14">
    <source>
        <dbReference type="PROSITE" id="PS51103"/>
    </source>
</evidence>
<feature type="transmembrane region" description="Helical" evidence="12">
    <location>
        <begin position="156"/>
        <end position="175"/>
    </location>
</feature>
<dbReference type="GO" id="GO:0090589">
    <property type="term" value="F:protein-phosphocysteine-trehalose phosphotransferase system transporter activity"/>
    <property type="evidence" value="ECO:0007669"/>
    <property type="project" value="TreeGrafter"/>
</dbReference>
<evidence type="ECO:0000256" key="11">
    <source>
        <dbReference type="PROSITE-ProRule" id="PRU00421"/>
    </source>
</evidence>
<keyword evidence="4" id="KW-0762">Sugar transport</keyword>
<protein>
    <submittedName>
        <fullName evidence="15">PTS system beta-glucoside-specific IIB component (Glc family) /PTS system beta-glucoside-specific IIC component (Glc family)</fullName>
    </submittedName>
</protein>
<dbReference type="GO" id="GO:0005886">
    <property type="term" value="C:plasma membrane"/>
    <property type="evidence" value="ECO:0007669"/>
    <property type="project" value="UniProtKB-SubCell"/>
</dbReference>
<feature type="transmembrane region" description="Helical" evidence="12">
    <location>
        <begin position="259"/>
        <end position="284"/>
    </location>
</feature>
<dbReference type="GO" id="GO:0016301">
    <property type="term" value="F:kinase activity"/>
    <property type="evidence" value="ECO:0007669"/>
    <property type="project" value="UniProtKB-KW"/>
</dbReference>
<comment type="caution">
    <text evidence="15">The sequence shown here is derived from an EMBL/GenBank/DDBJ whole genome shotgun (WGS) entry which is preliminary data.</text>
</comment>
<evidence type="ECO:0000256" key="3">
    <source>
        <dbReference type="ARBA" id="ARBA00022475"/>
    </source>
</evidence>
<keyword evidence="9 12" id="KW-1133">Transmembrane helix</keyword>
<keyword evidence="2" id="KW-0813">Transport</keyword>
<proteinExistence type="predicted"/>
<dbReference type="Pfam" id="PF02378">
    <property type="entry name" value="PTS_EIIC"/>
    <property type="match status" value="1"/>
</dbReference>
<comment type="subcellular location">
    <subcellularLocation>
        <location evidence="1">Cell membrane</location>
        <topology evidence="1">Multi-pass membrane protein</topology>
    </subcellularLocation>
</comment>
<dbReference type="InterPro" id="IPR018113">
    <property type="entry name" value="PTrfase_EIIB_Cys"/>
</dbReference>
<feature type="domain" description="PTS EIIB type-1" evidence="13">
    <location>
        <begin position="7"/>
        <end position="89"/>
    </location>
</feature>
<evidence type="ECO:0000256" key="1">
    <source>
        <dbReference type="ARBA" id="ARBA00004651"/>
    </source>
</evidence>
<keyword evidence="10 12" id="KW-0472">Membrane</keyword>
<evidence type="ECO:0000256" key="12">
    <source>
        <dbReference type="SAM" id="Phobius"/>
    </source>
</evidence>
<dbReference type="RefSeq" id="WP_132224774.1">
    <property type="nucleotide sequence ID" value="NZ_JANKBG010000009.1"/>
</dbReference>
<reference evidence="15 16" key="1">
    <citation type="submission" date="2019-03" db="EMBL/GenBank/DDBJ databases">
        <title>Genomic Encyclopedia of Type Strains, Phase IV (KMG-IV): sequencing the most valuable type-strain genomes for metagenomic binning, comparative biology and taxonomic classification.</title>
        <authorList>
            <person name="Goeker M."/>
        </authorList>
    </citation>
    <scope>NUCLEOTIDE SEQUENCE [LARGE SCALE GENOMIC DNA]</scope>
    <source>
        <strain evidence="15 16">DSM 29481</strain>
    </source>
</reference>
<keyword evidence="8" id="KW-0418">Kinase</keyword>
<dbReference type="GO" id="GO:0015771">
    <property type="term" value="P:trehalose transport"/>
    <property type="evidence" value="ECO:0007669"/>
    <property type="project" value="TreeGrafter"/>
</dbReference>
<dbReference type="GO" id="GO:0009401">
    <property type="term" value="P:phosphoenolpyruvate-dependent sugar phosphotransferase system"/>
    <property type="evidence" value="ECO:0007669"/>
    <property type="project" value="UniProtKB-KW"/>
</dbReference>
<dbReference type="InterPro" id="IPR036878">
    <property type="entry name" value="Glu_permease_IIB"/>
</dbReference>
<dbReference type="InterPro" id="IPR050558">
    <property type="entry name" value="PTS_Sugar-Specific_Components"/>
</dbReference>
<dbReference type="Proteomes" id="UP000295773">
    <property type="component" value="Unassembled WGS sequence"/>
</dbReference>
<dbReference type="Pfam" id="PF00367">
    <property type="entry name" value="PTS_EIIB"/>
    <property type="match status" value="1"/>
</dbReference>
<dbReference type="InterPro" id="IPR001996">
    <property type="entry name" value="PTS_IIB_1"/>
</dbReference>
<name>A0A4R3TET4_9FIRM</name>
<feature type="transmembrane region" description="Helical" evidence="12">
    <location>
        <begin position="187"/>
        <end position="205"/>
    </location>
</feature>
<dbReference type="AlphaFoldDB" id="A0A4R3TET4"/>